<organism evidence="1">
    <name type="scientific">Salmonella enterica</name>
    <name type="common">Salmonella choleraesuis</name>
    <dbReference type="NCBI Taxonomy" id="28901"/>
    <lineage>
        <taxon>Bacteria</taxon>
        <taxon>Pseudomonadati</taxon>
        <taxon>Pseudomonadota</taxon>
        <taxon>Gammaproteobacteria</taxon>
        <taxon>Enterobacterales</taxon>
        <taxon>Enterobacteriaceae</taxon>
        <taxon>Salmonella</taxon>
    </lineage>
</organism>
<evidence type="ECO:0000313" key="1">
    <source>
        <dbReference type="EMBL" id="HAD8891919.1"/>
    </source>
</evidence>
<name>A0A722FBR2_SALER</name>
<dbReference type="EMBL" id="DAAQFP010000033">
    <property type="protein sequence ID" value="HAD9111013.1"/>
    <property type="molecule type" value="Genomic_DNA"/>
</dbReference>
<reference evidence="1" key="1">
    <citation type="journal article" date="2018" name="Genome Biol.">
        <title>SKESA: strategic k-mer extension for scrupulous assemblies.</title>
        <authorList>
            <person name="Souvorov A."/>
            <person name="Agarwala R."/>
            <person name="Lipman D.J."/>
        </authorList>
    </citation>
    <scope>NUCLEOTIDE SEQUENCE</scope>
    <source>
        <strain evidence="1">R16.0267</strain>
        <strain evidence="2">R16.0268</strain>
    </source>
</reference>
<dbReference type="AlphaFoldDB" id="A0A722FBR2"/>
<evidence type="ECO:0000313" key="2">
    <source>
        <dbReference type="EMBL" id="HAD9111013.1"/>
    </source>
</evidence>
<accession>A0A722FBR2</accession>
<dbReference type="RefSeq" id="WP_138727332.1">
    <property type="nucleotide sequence ID" value="NZ_JAVAIS010000001.1"/>
</dbReference>
<gene>
    <name evidence="1" type="ORF">G1355_22815</name>
    <name evidence="2" type="ORF">G1366_22695</name>
</gene>
<protein>
    <recommendedName>
        <fullName evidence="3">Eaa protein</fullName>
    </recommendedName>
</protein>
<reference evidence="1" key="2">
    <citation type="submission" date="2019-01" db="EMBL/GenBank/DDBJ databases">
        <authorList>
            <consortium name="NCBI Pathogen Detection Project"/>
        </authorList>
    </citation>
    <scope>NUCLEOTIDE SEQUENCE</scope>
    <source>
        <strain evidence="1">R16.0267</strain>
        <strain evidence="2">R16.0268</strain>
    </source>
</reference>
<comment type="caution">
    <text evidence="1">The sequence shown here is derived from an EMBL/GenBank/DDBJ whole genome shotgun (WGS) entry which is preliminary data.</text>
</comment>
<proteinExistence type="predicted"/>
<evidence type="ECO:0008006" key="3">
    <source>
        <dbReference type="Google" id="ProtNLM"/>
    </source>
</evidence>
<dbReference type="EMBL" id="DAAQDW010000035">
    <property type="protein sequence ID" value="HAD8891919.1"/>
    <property type="molecule type" value="Genomic_DNA"/>
</dbReference>
<sequence length="142" mass="15579">MELSNQFTKEQLIAKAQEQIEFIRRTQVTGAGREHVDMCGELFEIALASLTAEAVAWTDEQELRDVEKGGCGYLFTVKPVTPNADPRRVIKLYVTPPAQVVPKTLPCSVELKPGLIIGKGCKTDTLLRALQNRATILKGGAK</sequence>